<dbReference type="Proteomes" id="UP000580250">
    <property type="component" value="Unassembled WGS sequence"/>
</dbReference>
<organism evidence="1 2">
    <name type="scientific">Meloidogyne enterolobii</name>
    <name type="common">Root-knot nematode worm</name>
    <name type="synonym">Meloidogyne mayaguensis</name>
    <dbReference type="NCBI Taxonomy" id="390850"/>
    <lineage>
        <taxon>Eukaryota</taxon>
        <taxon>Metazoa</taxon>
        <taxon>Ecdysozoa</taxon>
        <taxon>Nematoda</taxon>
        <taxon>Chromadorea</taxon>
        <taxon>Rhabditida</taxon>
        <taxon>Tylenchina</taxon>
        <taxon>Tylenchomorpha</taxon>
        <taxon>Tylenchoidea</taxon>
        <taxon>Meloidogynidae</taxon>
        <taxon>Meloidogyninae</taxon>
        <taxon>Meloidogyne</taxon>
    </lineage>
</organism>
<reference evidence="1 2" key="1">
    <citation type="submission" date="2020-08" db="EMBL/GenBank/DDBJ databases">
        <authorList>
            <person name="Koutsovoulos G."/>
            <person name="Danchin GJ E."/>
        </authorList>
    </citation>
    <scope>NUCLEOTIDE SEQUENCE [LARGE SCALE GENOMIC DNA]</scope>
</reference>
<proteinExistence type="predicted"/>
<comment type="caution">
    <text evidence="1">The sequence shown here is derived from an EMBL/GenBank/DDBJ whole genome shotgun (WGS) entry which is preliminary data.</text>
</comment>
<sequence length="241" mass="27927">MFPTDQARFDAFLTNVGNEVSRTSQFLANYIPSKLNMSGAAERLIIADTIKQFPGTGDIPHTQFNTLVNLLYESLKHTGHKRIEKQILIYPSEESIKQYTGISICPEYYCDIVLNQRGVNVVIARFNKNNVFLAKSLQIRVGELKPKIINVLKKKYYLALKELLGQFKSNNISLVDQYLTKTASIVRHKTFCSVACTYFARTKSYQREESELPFLDYFDYNNNPDRGWFDDNTCYQIYFFL</sequence>
<name>A0A6V7UBG0_MELEN</name>
<evidence type="ECO:0000313" key="2">
    <source>
        <dbReference type="Proteomes" id="UP000580250"/>
    </source>
</evidence>
<evidence type="ECO:0000313" key="1">
    <source>
        <dbReference type="EMBL" id="CAD2152285.1"/>
    </source>
</evidence>
<dbReference type="OrthoDB" id="5890362at2759"/>
<protein>
    <submittedName>
        <fullName evidence="1">Uncharacterized protein</fullName>
    </submittedName>
</protein>
<gene>
    <name evidence="1" type="ORF">MENT_LOCUS10696</name>
</gene>
<dbReference type="AlphaFoldDB" id="A0A6V7UBG0"/>
<accession>A0A6V7UBG0</accession>
<dbReference type="EMBL" id="CAJEWN010000050">
    <property type="protein sequence ID" value="CAD2152285.1"/>
    <property type="molecule type" value="Genomic_DNA"/>
</dbReference>